<evidence type="ECO:0000313" key="1">
    <source>
        <dbReference type="EMBL" id="ONI03301.1"/>
    </source>
</evidence>
<name>A0A251NVI1_PRUPE</name>
<sequence>MDTDFDLINILVHLGYKKEHSTRGFWFKRECCSLRFVMLCGLHMHQRAQQHSKLCSFNWSILKVLIFHPLSLSLTHTHTHTSHKWEIYLSLYCFLCIKLLPKLNKETQPPPTELDLYSIW</sequence>
<dbReference type="Gramene" id="ONI03301">
    <property type="protein sequence ID" value="ONI03301"/>
    <property type="gene ID" value="PRUPE_6G249700"/>
</dbReference>
<evidence type="ECO:0000313" key="2">
    <source>
        <dbReference type="Proteomes" id="UP000006882"/>
    </source>
</evidence>
<keyword evidence="2" id="KW-1185">Reference proteome</keyword>
<organism evidence="1 2">
    <name type="scientific">Prunus persica</name>
    <name type="common">Peach</name>
    <name type="synonym">Amygdalus persica</name>
    <dbReference type="NCBI Taxonomy" id="3760"/>
    <lineage>
        <taxon>Eukaryota</taxon>
        <taxon>Viridiplantae</taxon>
        <taxon>Streptophyta</taxon>
        <taxon>Embryophyta</taxon>
        <taxon>Tracheophyta</taxon>
        <taxon>Spermatophyta</taxon>
        <taxon>Magnoliopsida</taxon>
        <taxon>eudicotyledons</taxon>
        <taxon>Gunneridae</taxon>
        <taxon>Pentapetalae</taxon>
        <taxon>rosids</taxon>
        <taxon>fabids</taxon>
        <taxon>Rosales</taxon>
        <taxon>Rosaceae</taxon>
        <taxon>Amygdaloideae</taxon>
        <taxon>Amygdaleae</taxon>
        <taxon>Prunus</taxon>
    </lineage>
</organism>
<reference evidence="1 2" key="1">
    <citation type="journal article" date="2013" name="Nat. Genet.">
        <title>The high-quality draft genome of peach (Prunus persica) identifies unique patterns of genetic diversity, domestication and genome evolution.</title>
        <authorList>
            <consortium name="International Peach Genome Initiative"/>
            <person name="Verde I."/>
            <person name="Abbott A.G."/>
            <person name="Scalabrin S."/>
            <person name="Jung S."/>
            <person name="Shu S."/>
            <person name="Marroni F."/>
            <person name="Zhebentyayeva T."/>
            <person name="Dettori M.T."/>
            <person name="Grimwood J."/>
            <person name="Cattonaro F."/>
            <person name="Zuccolo A."/>
            <person name="Rossini L."/>
            <person name="Jenkins J."/>
            <person name="Vendramin E."/>
            <person name="Meisel L.A."/>
            <person name="Decroocq V."/>
            <person name="Sosinski B."/>
            <person name="Prochnik S."/>
            <person name="Mitros T."/>
            <person name="Policriti A."/>
            <person name="Cipriani G."/>
            <person name="Dondini L."/>
            <person name="Ficklin S."/>
            <person name="Goodstein D.M."/>
            <person name="Xuan P."/>
            <person name="Del Fabbro C."/>
            <person name="Aramini V."/>
            <person name="Copetti D."/>
            <person name="Gonzalez S."/>
            <person name="Horner D.S."/>
            <person name="Falchi R."/>
            <person name="Lucas S."/>
            <person name="Mica E."/>
            <person name="Maldonado J."/>
            <person name="Lazzari B."/>
            <person name="Bielenberg D."/>
            <person name="Pirona R."/>
            <person name="Miculan M."/>
            <person name="Barakat A."/>
            <person name="Testolin R."/>
            <person name="Stella A."/>
            <person name="Tartarini S."/>
            <person name="Tonutti P."/>
            <person name="Arus P."/>
            <person name="Orellana A."/>
            <person name="Wells C."/>
            <person name="Main D."/>
            <person name="Vizzotto G."/>
            <person name="Silva H."/>
            <person name="Salamini F."/>
            <person name="Schmutz J."/>
            <person name="Morgante M."/>
            <person name="Rokhsar D.S."/>
        </authorList>
    </citation>
    <scope>NUCLEOTIDE SEQUENCE [LARGE SCALE GENOMIC DNA]</scope>
    <source>
        <strain evidence="2">cv. Nemared</strain>
    </source>
</reference>
<proteinExistence type="predicted"/>
<dbReference type="AlphaFoldDB" id="A0A251NVI1"/>
<gene>
    <name evidence="1" type="ORF">PRUPE_6G249700</name>
</gene>
<dbReference type="EMBL" id="CM007656">
    <property type="protein sequence ID" value="ONI03301.1"/>
    <property type="molecule type" value="Genomic_DNA"/>
</dbReference>
<dbReference type="Proteomes" id="UP000006882">
    <property type="component" value="Chromosome G6"/>
</dbReference>
<accession>A0A251NVI1</accession>
<protein>
    <submittedName>
        <fullName evidence="1">Uncharacterized protein</fullName>
    </submittedName>
</protein>